<dbReference type="GO" id="GO:0016020">
    <property type="term" value="C:membrane"/>
    <property type="evidence" value="ECO:0007669"/>
    <property type="project" value="UniProtKB-SubCell"/>
</dbReference>
<dbReference type="VEuPathDB" id="FungiDB:H257_12371"/>
<keyword evidence="7" id="KW-1185">Reference proteome</keyword>
<accession>A0A425CRG1</accession>
<evidence type="ECO:0000256" key="2">
    <source>
        <dbReference type="ARBA" id="ARBA00022692"/>
    </source>
</evidence>
<dbReference type="Pfam" id="PF01925">
    <property type="entry name" value="TauE"/>
    <property type="match status" value="1"/>
</dbReference>
<gene>
    <name evidence="6" type="ORF">B5M09_001947</name>
</gene>
<proteinExistence type="predicted"/>
<feature type="transmembrane region" description="Helical" evidence="5">
    <location>
        <begin position="57"/>
        <end position="90"/>
    </location>
</feature>
<evidence type="ECO:0000256" key="5">
    <source>
        <dbReference type="SAM" id="Phobius"/>
    </source>
</evidence>
<dbReference type="EMBL" id="MZMZ02004245">
    <property type="protein sequence ID" value="RQM19588.1"/>
    <property type="molecule type" value="Genomic_DNA"/>
</dbReference>
<sequence>TCAHCTTDTDCGASPSDLSKRCIVQVSRAASSSPRHPLTSVCIEKNLFSPFTSADAFASFMAFLSAALGSGCGVGGGGLLVPLYILVVGLSPKHAIPLSKATIFEFKQLHLVRPKRPLIDYALAAMMEPPTLVGSIFGVMFNRLFPSWLILILLITLLGYTAYRTLQKGKKVRL</sequence>
<evidence type="ECO:0000256" key="1">
    <source>
        <dbReference type="ARBA" id="ARBA00004141"/>
    </source>
</evidence>
<protein>
    <recommendedName>
        <fullName evidence="8">Sulfite exporter TauE/SafE family protein</fullName>
    </recommendedName>
</protein>
<organism evidence="6 7">
    <name type="scientific">Aphanomyces astaci</name>
    <name type="common">Crayfish plague agent</name>
    <dbReference type="NCBI Taxonomy" id="112090"/>
    <lineage>
        <taxon>Eukaryota</taxon>
        <taxon>Sar</taxon>
        <taxon>Stramenopiles</taxon>
        <taxon>Oomycota</taxon>
        <taxon>Saprolegniomycetes</taxon>
        <taxon>Saprolegniales</taxon>
        <taxon>Verrucalvaceae</taxon>
        <taxon>Aphanomyces</taxon>
    </lineage>
</organism>
<dbReference type="AlphaFoldDB" id="A0A425CRG1"/>
<comment type="subcellular location">
    <subcellularLocation>
        <location evidence="1">Membrane</location>
        <topology evidence="1">Multi-pass membrane protein</topology>
    </subcellularLocation>
</comment>
<evidence type="ECO:0000313" key="7">
    <source>
        <dbReference type="Proteomes" id="UP000284702"/>
    </source>
</evidence>
<evidence type="ECO:0008006" key="8">
    <source>
        <dbReference type="Google" id="ProtNLM"/>
    </source>
</evidence>
<feature type="non-terminal residue" evidence="6">
    <location>
        <position position="1"/>
    </location>
</feature>
<feature type="transmembrane region" description="Helical" evidence="5">
    <location>
        <begin position="145"/>
        <end position="163"/>
    </location>
</feature>
<comment type="caution">
    <text evidence="6">The sequence shown here is derived from an EMBL/GenBank/DDBJ whole genome shotgun (WGS) entry which is preliminary data.</text>
</comment>
<dbReference type="InterPro" id="IPR002781">
    <property type="entry name" value="TM_pro_TauE-like"/>
</dbReference>
<keyword evidence="3 5" id="KW-1133">Transmembrane helix</keyword>
<dbReference type="GO" id="GO:0016567">
    <property type="term" value="P:protein ubiquitination"/>
    <property type="evidence" value="ECO:0007669"/>
    <property type="project" value="TreeGrafter"/>
</dbReference>
<dbReference type="PANTHER" id="PTHR14255:SF3">
    <property type="entry name" value="SULFITE EXPORTER TAUE_SAFE FAMILY PROTEIN 5-RELATED"/>
    <property type="match status" value="1"/>
</dbReference>
<dbReference type="Proteomes" id="UP000284702">
    <property type="component" value="Unassembled WGS sequence"/>
</dbReference>
<keyword evidence="4 5" id="KW-0472">Membrane</keyword>
<evidence type="ECO:0000313" key="6">
    <source>
        <dbReference type="EMBL" id="RQM19588.1"/>
    </source>
</evidence>
<keyword evidence="2 5" id="KW-0812">Transmembrane</keyword>
<evidence type="ECO:0000256" key="3">
    <source>
        <dbReference type="ARBA" id="ARBA00022989"/>
    </source>
</evidence>
<name>A0A425CRG1_APHAT</name>
<evidence type="ECO:0000256" key="4">
    <source>
        <dbReference type="ARBA" id="ARBA00023136"/>
    </source>
</evidence>
<reference evidence="6" key="1">
    <citation type="submission" date="2018-07" db="EMBL/GenBank/DDBJ databases">
        <title>Annotation of Aphanomyces astaci genome assembly.</title>
        <authorList>
            <person name="Studholme D.J."/>
        </authorList>
    </citation>
    <scope>NUCLEOTIDE SEQUENCE [LARGE SCALE GENOMIC DNA]</scope>
    <source>
        <strain evidence="6">Pc</strain>
    </source>
</reference>
<dbReference type="GO" id="GO:0031464">
    <property type="term" value="C:Cul4A-RING E3 ubiquitin ligase complex"/>
    <property type="evidence" value="ECO:0007669"/>
    <property type="project" value="TreeGrafter"/>
</dbReference>
<dbReference type="PANTHER" id="PTHR14255">
    <property type="entry name" value="CEREBLON"/>
    <property type="match status" value="1"/>
</dbReference>